<evidence type="ECO:0000313" key="2">
    <source>
        <dbReference type="EMBL" id="TCT10211.1"/>
    </source>
</evidence>
<protein>
    <submittedName>
        <fullName evidence="2">Tripartite-type tricarboxylate transporter receptor subunit TctC</fullName>
    </submittedName>
</protein>
<dbReference type="Pfam" id="PF03401">
    <property type="entry name" value="TctC"/>
    <property type="match status" value="1"/>
</dbReference>
<name>A0A4R3M9E3_9BURK</name>
<sequence>MKIRPGVLRAWLAVALLTFAPYVAAQGWPSQSIHLIVPFAPGGGTDILARLMAPKLSALLGKQIIVEDKPGASSMIGSQMVARATPDGYTLLMVDSTFLINPSLRSNMPYDTVKDFEPVIHLAVGPVILVVNPSVPAKNLRELVAEAKAHPGGLFFGSGGNGASTHLAGELFNLAAGVKITHVPYKGTGEAFAAVLANQVPMTYTGISSARPAIESERLRALAVTGEHRNVAMPNVPTFAEAGVPGVDSSTHWQILAPAGTPRSVVLRLNSDINKVLADPQIKTRVRALGYEVVGGTPEALAALNKEEIAKWAKVIHAAHISIQ</sequence>
<keyword evidence="3" id="KW-1185">Reference proteome</keyword>
<comment type="similarity">
    <text evidence="1">Belongs to the UPF0065 (bug) family.</text>
</comment>
<dbReference type="InterPro" id="IPR005064">
    <property type="entry name" value="BUG"/>
</dbReference>
<dbReference type="EMBL" id="SMAJ01000002">
    <property type="protein sequence ID" value="TCT10211.1"/>
    <property type="molecule type" value="Genomic_DNA"/>
</dbReference>
<reference evidence="2 3" key="1">
    <citation type="submission" date="2019-03" db="EMBL/GenBank/DDBJ databases">
        <title>Genomic Encyclopedia of Type Strains, Phase IV (KMG-IV): sequencing the most valuable type-strain genomes for metagenomic binning, comparative biology and taxonomic classification.</title>
        <authorList>
            <person name="Goeker M."/>
        </authorList>
    </citation>
    <scope>NUCLEOTIDE SEQUENCE [LARGE SCALE GENOMIC DNA]</scope>
    <source>
        <strain evidence="2 3">DSM 24591</strain>
    </source>
</reference>
<dbReference type="PIRSF" id="PIRSF017082">
    <property type="entry name" value="YflP"/>
    <property type="match status" value="1"/>
</dbReference>
<keyword evidence="2" id="KW-0675">Receptor</keyword>
<evidence type="ECO:0000313" key="3">
    <source>
        <dbReference type="Proteomes" id="UP000295525"/>
    </source>
</evidence>
<evidence type="ECO:0000256" key="1">
    <source>
        <dbReference type="ARBA" id="ARBA00006987"/>
    </source>
</evidence>
<dbReference type="PANTHER" id="PTHR42928">
    <property type="entry name" value="TRICARBOXYLATE-BINDING PROTEIN"/>
    <property type="match status" value="1"/>
</dbReference>
<dbReference type="AlphaFoldDB" id="A0A4R3M9E3"/>
<accession>A0A4R3M9E3</accession>
<dbReference type="InterPro" id="IPR042100">
    <property type="entry name" value="Bug_dom1"/>
</dbReference>
<dbReference type="CDD" id="cd13578">
    <property type="entry name" value="PBP2_Bug27"/>
    <property type="match status" value="1"/>
</dbReference>
<gene>
    <name evidence="2" type="ORF">EDC26_102167</name>
</gene>
<dbReference type="Gene3D" id="3.40.190.10">
    <property type="entry name" value="Periplasmic binding protein-like II"/>
    <property type="match status" value="1"/>
</dbReference>
<dbReference type="PANTHER" id="PTHR42928:SF5">
    <property type="entry name" value="BLR1237 PROTEIN"/>
    <property type="match status" value="1"/>
</dbReference>
<dbReference type="OrthoDB" id="8678477at2"/>
<dbReference type="Proteomes" id="UP000295525">
    <property type="component" value="Unassembled WGS sequence"/>
</dbReference>
<dbReference type="Gene3D" id="3.40.190.150">
    <property type="entry name" value="Bordetella uptake gene, domain 1"/>
    <property type="match status" value="1"/>
</dbReference>
<comment type="caution">
    <text evidence="2">The sequence shown here is derived from an EMBL/GenBank/DDBJ whole genome shotgun (WGS) entry which is preliminary data.</text>
</comment>
<dbReference type="SUPFAM" id="SSF53850">
    <property type="entry name" value="Periplasmic binding protein-like II"/>
    <property type="match status" value="1"/>
</dbReference>
<proteinExistence type="inferred from homology"/>
<organism evidence="2 3">
    <name type="scientific">Paralcaligenes ureilyticus</name>
    <dbReference type="NCBI Taxonomy" id="627131"/>
    <lineage>
        <taxon>Bacteria</taxon>
        <taxon>Pseudomonadati</taxon>
        <taxon>Pseudomonadota</taxon>
        <taxon>Betaproteobacteria</taxon>
        <taxon>Burkholderiales</taxon>
        <taxon>Alcaligenaceae</taxon>
        <taxon>Paralcaligenes</taxon>
    </lineage>
</organism>